<evidence type="ECO:0000256" key="1">
    <source>
        <dbReference type="SAM" id="Phobius"/>
    </source>
</evidence>
<proteinExistence type="predicted"/>
<dbReference type="Pfam" id="PF12679">
    <property type="entry name" value="ABC2_membrane_2"/>
    <property type="match status" value="1"/>
</dbReference>
<dbReference type="GO" id="GO:0005886">
    <property type="term" value="C:plasma membrane"/>
    <property type="evidence" value="ECO:0007669"/>
    <property type="project" value="UniProtKB-SubCell"/>
</dbReference>
<feature type="transmembrane region" description="Helical" evidence="1">
    <location>
        <begin position="84"/>
        <end position="109"/>
    </location>
</feature>
<feature type="transmembrane region" description="Helical" evidence="1">
    <location>
        <begin position="156"/>
        <end position="178"/>
    </location>
</feature>
<protein>
    <recommendedName>
        <fullName evidence="4">HEAT repeat domain-containing protein</fullName>
    </recommendedName>
</protein>
<reference evidence="2 3" key="1">
    <citation type="journal article" date="2017" name="ISME J.">
        <title>Energy and carbon metabolisms in a deep terrestrial subsurface fluid microbial community.</title>
        <authorList>
            <person name="Momper L."/>
            <person name="Jungbluth S.P."/>
            <person name="Lee M.D."/>
            <person name="Amend J.P."/>
        </authorList>
    </citation>
    <scope>NUCLEOTIDE SEQUENCE [LARGE SCALE GENOMIC DNA]</scope>
    <source>
        <strain evidence="2">SURF_5</strain>
    </source>
</reference>
<accession>A0A3A4N1M9</accession>
<dbReference type="PANTHER" id="PTHR12697">
    <property type="entry name" value="PBS LYASE HEAT-LIKE PROTEIN"/>
    <property type="match status" value="1"/>
</dbReference>
<feature type="transmembrane region" description="Helical" evidence="1">
    <location>
        <begin position="190"/>
        <end position="209"/>
    </location>
</feature>
<dbReference type="InterPro" id="IPR011030">
    <property type="entry name" value="Lipovitellin_superhlx_dom"/>
</dbReference>
<keyword evidence="1" id="KW-0812">Transmembrane</keyword>
<dbReference type="InterPro" id="IPR011989">
    <property type="entry name" value="ARM-like"/>
</dbReference>
<feature type="transmembrane region" description="Helical" evidence="1">
    <location>
        <begin position="221"/>
        <end position="242"/>
    </location>
</feature>
<feature type="transmembrane region" description="Helical" evidence="1">
    <location>
        <begin position="41"/>
        <end position="63"/>
    </location>
</feature>
<gene>
    <name evidence="2" type="ORF">C4520_18585</name>
</gene>
<organism evidence="2 3">
    <name type="scientific">Abyssobacteria bacterium (strain SURF_5)</name>
    <dbReference type="NCBI Taxonomy" id="2093360"/>
    <lineage>
        <taxon>Bacteria</taxon>
        <taxon>Pseudomonadati</taxon>
        <taxon>Candidatus Hydrogenedentota</taxon>
        <taxon>Candidatus Abyssobacteria</taxon>
    </lineage>
</organism>
<dbReference type="SMART" id="SM00567">
    <property type="entry name" value="EZ_HEAT"/>
    <property type="match status" value="7"/>
</dbReference>
<evidence type="ECO:0000313" key="2">
    <source>
        <dbReference type="EMBL" id="RJP16027.1"/>
    </source>
</evidence>
<dbReference type="Gene3D" id="1.25.10.10">
    <property type="entry name" value="Leucine-rich Repeat Variant"/>
    <property type="match status" value="2"/>
</dbReference>
<dbReference type="InterPro" id="IPR004155">
    <property type="entry name" value="PBS_lyase_HEAT"/>
</dbReference>
<dbReference type="AlphaFoldDB" id="A0A3A4N1M9"/>
<dbReference type="Proteomes" id="UP000265882">
    <property type="component" value="Unassembled WGS sequence"/>
</dbReference>
<dbReference type="SUPFAM" id="SSF48371">
    <property type="entry name" value="ARM repeat"/>
    <property type="match status" value="1"/>
</dbReference>
<evidence type="ECO:0000313" key="3">
    <source>
        <dbReference type="Proteomes" id="UP000265882"/>
    </source>
</evidence>
<evidence type="ECO:0008006" key="4">
    <source>
        <dbReference type="Google" id="ProtNLM"/>
    </source>
</evidence>
<dbReference type="InterPro" id="IPR016024">
    <property type="entry name" value="ARM-type_fold"/>
</dbReference>
<dbReference type="EMBL" id="QZKU01000128">
    <property type="protein sequence ID" value="RJP16027.1"/>
    <property type="molecule type" value="Genomic_DNA"/>
</dbReference>
<keyword evidence="1" id="KW-0472">Membrane</keyword>
<comment type="caution">
    <text evidence="2">The sequence shown here is derived from an EMBL/GenBank/DDBJ whole genome shotgun (WGS) entry which is preliminary data.</text>
</comment>
<feature type="transmembrane region" description="Helical" evidence="1">
    <location>
        <begin position="121"/>
        <end position="144"/>
    </location>
</feature>
<keyword evidence="1" id="KW-1133">Transmembrane helix</keyword>
<dbReference type="GO" id="GO:0140359">
    <property type="term" value="F:ABC-type transporter activity"/>
    <property type="evidence" value="ECO:0007669"/>
    <property type="project" value="InterPro"/>
</dbReference>
<dbReference type="Pfam" id="PF13646">
    <property type="entry name" value="HEAT_2"/>
    <property type="match status" value="2"/>
</dbReference>
<dbReference type="GO" id="GO:0016491">
    <property type="term" value="F:oxidoreductase activity"/>
    <property type="evidence" value="ECO:0007669"/>
    <property type="project" value="TreeGrafter"/>
</dbReference>
<sequence>MLLWKEWRELFAIPLLSVAAITAVSHIRWENWRPEYFEVQFWAVALLCLSFIFLFVGAGAIAGEREAGTFEFLMARPVGRLHVYLIKYLLRVGCLMLILVLLLAIFKLIRPTHNLNLYDVFRSVVILFSFLLFTLSASVCFSCISETPPKAFASSLVFLCGSIFLINASPFFRYVWLWRQSLEDVWVECVWFYGLLSVLLAGAGGFALVRGMVLSYEWKRLGIASVLLFLIFVRSLSSKIWLIPMLASSADTASISLIRGPAENILPLLAAKGDGRKEILRWYFETTTDKKVDRELVEALHHPDAVVRSEAAKMLGVRRAALSRVVEGATPAVVSLLDDPNDSVVHSALEYLLAEKAPEARDKLIALLSHPNSSIRVRAVMAITDLVQQDAAEYLIPLLDDENPRVCSMAASRLCSLNHGEAQPRIVRLMQEHPLAYVREGIAKSMGNMTGTPPCSPLIQVLFDENARVSERAAESLGKLRCEEAAQPLLQVIHENPARHRKAIEALGRIRSAEARRHLQELFSQPDLAPVLKLETGFALAESGDLPARQYLREELARLSRQHSNPFLRDYVVRFARMGDYSTVPLLISYLEDRSQTYHYSQRNHYGQILTELTGKHYGWDAKRWTKWWEKNNEELLPSAYVPQNPP</sequence>
<dbReference type="SUPFAM" id="SSF48431">
    <property type="entry name" value="Lipovitellin-phosvitin complex, superhelical domain"/>
    <property type="match status" value="1"/>
</dbReference>
<dbReference type="PANTHER" id="PTHR12697:SF5">
    <property type="entry name" value="DEOXYHYPUSINE HYDROXYLASE"/>
    <property type="match status" value="1"/>
</dbReference>
<name>A0A3A4N1M9_ABYX5</name>